<reference evidence="15 16" key="1">
    <citation type="submission" date="2013-08" db="EMBL/GenBank/DDBJ databases">
        <authorList>
            <person name="Weinstock G."/>
            <person name="Sodergren E."/>
            <person name="Wylie T."/>
            <person name="Fulton L."/>
            <person name="Fulton R."/>
            <person name="Fronick C."/>
            <person name="O'Laughlin M."/>
            <person name="Godfrey J."/>
            <person name="Miner T."/>
            <person name="Herter B."/>
            <person name="Appelbaum E."/>
            <person name="Cordes M."/>
            <person name="Lek S."/>
            <person name="Wollam A."/>
            <person name="Pepin K.H."/>
            <person name="Palsikar V.B."/>
            <person name="Mitreva M."/>
            <person name="Wilson R.K."/>
        </authorList>
    </citation>
    <scope>NUCLEOTIDE SEQUENCE [LARGE SCALE GENOMIC DNA]</scope>
    <source>
        <strain evidence="15 16">ATCC 700332</strain>
    </source>
</reference>
<protein>
    <recommendedName>
        <fullName evidence="2">pyridoxal kinase</fullName>
        <ecNumber evidence="2">2.7.1.35</ecNumber>
    </recommendedName>
    <alternativeName>
        <fullName evidence="10">PN/PL/PM kinase</fullName>
    </alternativeName>
    <alternativeName>
        <fullName evidence="11">Pyridoxal kinase</fullName>
    </alternativeName>
    <alternativeName>
        <fullName evidence="9">Pyridoxamine kinase</fullName>
    </alternativeName>
    <alternativeName>
        <fullName evidence="12">Vitamin B6 kinase</fullName>
    </alternativeName>
</protein>
<evidence type="ECO:0000313" key="15">
    <source>
        <dbReference type="EMBL" id="ERJ92061.1"/>
    </source>
</evidence>
<proteinExistence type="inferred from homology"/>
<evidence type="ECO:0000256" key="1">
    <source>
        <dbReference type="ARBA" id="ARBA00009879"/>
    </source>
</evidence>
<evidence type="ECO:0000256" key="9">
    <source>
        <dbReference type="ARBA" id="ARBA00042307"/>
    </source>
</evidence>
<dbReference type="Pfam" id="PF08543">
    <property type="entry name" value="Phos_pyr_kin"/>
    <property type="match status" value="1"/>
</dbReference>
<organism evidence="15 16">
    <name type="scientific">Treponema lecithinolyticum ATCC 700332</name>
    <dbReference type="NCBI Taxonomy" id="1321815"/>
    <lineage>
        <taxon>Bacteria</taxon>
        <taxon>Pseudomonadati</taxon>
        <taxon>Spirochaetota</taxon>
        <taxon>Spirochaetia</taxon>
        <taxon>Spirochaetales</taxon>
        <taxon>Treponemataceae</taxon>
        <taxon>Treponema</taxon>
    </lineage>
</organism>
<evidence type="ECO:0000259" key="14">
    <source>
        <dbReference type="Pfam" id="PF08543"/>
    </source>
</evidence>
<dbReference type="EMBL" id="AWVH01000039">
    <property type="protein sequence ID" value="ERJ92061.1"/>
    <property type="molecule type" value="Genomic_DNA"/>
</dbReference>
<evidence type="ECO:0000313" key="16">
    <source>
        <dbReference type="Proteomes" id="UP000016649"/>
    </source>
</evidence>
<dbReference type="CDD" id="cd01169">
    <property type="entry name" value="HMPP_kinase"/>
    <property type="match status" value="1"/>
</dbReference>
<evidence type="ECO:0000256" key="2">
    <source>
        <dbReference type="ARBA" id="ARBA00012104"/>
    </source>
</evidence>
<keyword evidence="6 15" id="KW-0418">Kinase</keyword>
<dbReference type="RefSeq" id="WP_021687920.1">
    <property type="nucleotide sequence ID" value="NZ_KI260569.1"/>
</dbReference>
<evidence type="ECO:0000256" key="12">
    <source>
        <dbReference type="ARBA" id="ARBA00042531"/>
    </source>
</evidence>
<dbReference type="InterPro" id="IPR013749">
    <property type="entry name" value="PM/HMP-P_kinase-1"/>
</dbReference>
<comment type="caution">
    <text evidence="15">The sequence shown here is derived from an EMBL/GenBank/DDBJ whole genome shotgun (WGS) entry which is preliminary data.</text>
</comment>
<dbReference type="InterPro" id="IPR004399">
    <property type="entry name" value="HMP/HMP-P_kinase_dom"/>
</dbReference>
<keyword evidence="8" id="KW-0460">Magnesium</keyword>
<dbReference type="InterPro" id="IPR029056">
    <property type="entry name" value="Ribokinase-like"/>
</dbReference>
<evidence type="ECO:0000256" key="7">
    <source>
        <dbReference type="ARBA" id="ARBA00022840"/>
    </source>
</evidence>
<dbReference type="Proteomes" id="UP000016649">
    <property type="component" value="Unassembled WGS sequence"/>
</dbReference>
<evidence type="ECO:0000256" key="5">
    <source>
        <dbReference type="ARBA" id="ARBA00022741"/>
    </source>
</evidence>
<dbReference type="NCBIfam" id="TIGR00097">
    <property type="entry name" value="HMP-P_kinase"/>
    <property type="match status" value="1"/>
</dbReference>
<gene>
    <name evidence="15" type="ORF">HMPREF9193_01720</name>
</gene>
<evidence type="ECO:0000256" key="8">
    <source>
        <dbReference type="ARBA" id="ARBA00022842"/>
    </source>
</evidence>
<evidence type="ECO:0000256" key="11">
    <source>
        <dbReference type="ARBA" id="ARBA00042396"/>
    </source>
</evidence>
<dbReference type="SUPFAM" id="SSF53613">
    <property type="entry name" value="Ribokinase-like"/>
    <property type="match status" value="1"/>
</dbReference>
<evidence type="ECO:0000256" key="3">
    <source>
        <dbReference type="ARBA" id="ARBA00022679"/>
    </source>
</evidence>
<keyword evidence="3" id="KW-0808">Transferase</keyword>
<comment type="similarity">
    <text evidence="1">Belongs to the ThiD family.</text>
</comment>
<feature type="domain" description="Pyridoxamine kinase/Phosphomethylpyrimidine kinase" evidence="14">
    <location>
        <begin position="11"/>
        <end position="262"/>
    </location>
</feature>
<dbReference type="EC" id="2.7.1.35" evidence="2"/>
<evidence type="ECO:0000256" key="6">
    <source>
        <dbReference type="ARBA" id="ARBA00022777"/>
    </source>
</evidence>
<accession>A0ABN0NX76</accession>
<sequence length="274" mass="28677">MIKAATIAGSDASGGAGLEADLKTFEEYGLYGMTVVTLVATMDPNNNWAHSVFPLAQDVLRSQMETVFKGVGVGALKTGMLGTDYAVSLSKEYIISCGIKNYVLDPVMVCKGAGEALNPELNAAVEKELLPLCKVVTPNLFEAGQLAGMGEIKTVVQMEEAARIIADKGAQNVFIKGGSKLASYTGSSSAIDLFYDGTTMEHIDGPLVKTSWTHGAGCTTAAAVTAGLARGLSAREAVLLAKKFIGSSLQASFALNQWVGPGNPSAWRNSTLFK</sequence>
<dbReference type="PANTHER" id="PTHR20858">
    <property type="entry name" value="PHOSPHOMETHYLPYRIMIDINE KINASE"/>
    <property type="match status" value="1"/>
</dbReference>
<dbReference type="GO" id="GO:0016301">
    <property type="term" value="F:kinase activity"/>
    <property type="evidence" value="ECO:0007669"/>
    <property type="project" value="UniProtKB-KW"/>
</dbReference>
<dbReference type="PANTHER" id="PTHR20858:SF19">
    <property type="entry name" value="PYRIDOXINE KINASE"/>
    <property type="match status" value="1"/>
</dbReference>
<evidence type="ECO:0000256" key="10">
    <source>
        <dbReference type="ARBA" id="ARBA00042348"/>
    </source>
</evidence>
<keyword evidence="4" id="KW-0479">Metal-binding</keyword>
<keyword evidence="16" id="KW-1185">Reference proteome</keyword>
<comment type="catalytic activity">
    <reaction evidence="13">
        <text>pyridoxal + ATP = pyridoxal 5'-phosphate + ADP + H(+)</text>
        <dbReference type="Rhea" id="RHEA:10224"/>
        <dbReference type="ChEBI" id="CHEBI:15378"/>
        <dbReference type="ChEBI" id="CHEBI:17310"/>
        <dbReference type="ChEBI" id="CHEBI:30616"/>
        <dbReference type="ChEBI" id="CHEBI:456216"/>
        <dbReference type="ChEBI" id="CHEBI:597326"/>
        <dbReference type="EC" id="2.7.1.35"/>
    </reaction>
</comment>
<keyword evidence="5" id="KW-0547">Nucleotide-binding</keyword>
<evidence type="ECO:0000256" key="13">
    <source>
        <dbReference type="ARBA" id="ARBA00049293"/>
    </source>
</evidence>
<dbReference type="Gene3D" id="3.40.1190.20">
    <property type="match status" value="1"/>
</dbReference>
<evidence type="ECO:0000256" key="4">
    <source>
        <dbReference type="ARBA" id="ARBA00022723"/>
    </source>
</evidence>
<name>A0ABN0NX76_TRELE</name>
<keyword evidence="7" id="KW-0067">ATP-binding</keyword>